<reference evidence="8 9" key="1">
    <citation type="submission" date="2017-06" db="EMBL/GenBank/DDBJ databases">
        <title>Draft genome sequence of anaerobic fermentative bacterium Anaeromicrobium sediminis DY2726D isolated from West Pacific Ocean sediments.</title>
        <authorList>
            <person name="Zeng X."/>
        </authorList>
    </citation>
    <scope>NUCLEOTIDE SEQUENCE [LARGE SCALE GENOMIC DNA]</scope>
    <source>
        <strain evidence="8 9">DY2726D</strain>
    </source>
</reference>
<evidence type="ECO:0000256" key="3">
    <source>
        <dbReference type="ARBA" id="ARBA00022692"/>
    </source>
</evidence>
<comment type="similarity">
    <text evidence="2">Belongs to the EamA transporter family.</text>
</comment>
<dbReference type="Proteomes" id="UP000216024">
    <property type="component" value="Unassembled WGS sequence"/>
</dbReference>
<evidence type="ECO:0000256" key="2">
    <source>
        <dbReference type="ARBA" id="ARBA00007362"/>
    </source>
</evidence>
<feature type="transmembrane region" description="Helical" evidence="6">
    <location>
        <begin position="275"/>
        <end position="295"/>
    </location>
</feature>
<dbReference type="Pfam" id="PF00892">
    <property type="entry name" value="EamA"/>
    <property type="match status" value="2"/>
</dbReference>
<feature type="transmembrane region" description="Helical" evidence="6">
    <location>
        <begin position="117"/>
        <end position="136"/>
    </location>
</feature>
<keyword evidence="5 6" id="KW-0472">Membrane</keyword>
<feature type="transmembrane region" description="Helical" evidence="6">
    <location>
        <begin position="86"/>
        <end position="108"/>
    </location>
</feature>
<evidence type="ECO:0000259" key="7">
    <source>
        <dbReference type="Pfam" id="PF00892"/>
    </source>
</evidence>
<evidence type="ECO:0000256" key="6">
    <source>
        <dbReference type="SAM" id="Phobius"/>
    </source>
</evidence>
<dbReference type="OrthoDB" id="67135at2"/>
<feature type="transmembrane region" description="Helical" evidence="6">
    <location>
        <begin position="33"/>
        <end position="51"/>
    </location>
</feature>
<dbReference type="Gene3D" id="1.10.3730.20">
    <property type="match status" value="1"/>
</dbReference>
<evidence type="ECO:0000256" key="1">
    <source>
        <dbReference type="ARBA" id="ARBA00004141"/>
    </source>
</evidence>
<dbReference type="EMBL" id="NIBG01000024">
    <property type="protein sequence ID" value="PAB57662.1"/>
    <property type="molecule type" value="Genomic_DNA"/>
</dbReference>
<comment type="caution">
    <text evidence="8">The sequence shown here is derived from an EMBL/GenBank/DDBJ whole genome shotgun (WGS) entry which is preliminary data.</text>
</comment>
<dbReference type="GO" id="GO:0016020">
    <property type="term" value="C:membrane"/>
    <property type="evidence" value="ECO:0007669"/>
    <property type="project" value="UniProtKB-SubCell"/>
</dbReference>
<feature type="transmembrane region" description="Helical" evidence="6">
    <location>
        <begin position="58"/>
        <end position="80"/>
    </location>
</feature>
<protein>
    <submittedName>
        <fullName evidence="8">O-acetylserine/cysteine exporter</fullName>
    </submittedName>
</protein>
<keyword evidence="3 6" id="KW-0812">Transmembrane</keyword>
<sequence>MNRKDIGLALLVVTVWGANFTVIKLGLAGVPSMLLAVLRYVLTAFPAVFFVKRPAIEWRYCIAYGLAVGVGQFGCLFYAMDIGMPAGIASVVLQSQAFFTILFAAVLLKEPLKVRQLIGLVVASLGLYLIGTNGGANGTLSIPLGAFLLSLLAAACWSGSNIVIRYAVNHAASRGEKLDMLSLVVWSSLVPPIPLMILALMFDTPETLLHAITNLNGVSIFAVFYLAFFATLVGYGTWSGLIAKYSAGRVAPLSLLVPVTGLITARLVLGEQLSSLQWAGGLVIVLGILISNFGLAPMKFLLKAKD</sequence>
<feature type="transmembrane region" description="Helical" evidence="6">
    <location>
        <begin position="180"/>
        <end position="202"/>
    </location>
</feature>
<keyword evidence="4 6" id="KW-1133">Transmembrane helix</keyword>
<dbReference type="InterPro" id="IPR050638">
    <property type="entry name" value="AA-Vitamin_Transporters"/>
</dbReference>
<feature type="transmembrane region" description="Helical" evidence="6">
    <location>
        <begin position="250"/>
        <end position="269"/>
    </location>
</feature>
<evidence type="ECO:0000313" key="8">
    <source>
        <dbReference type="EMBL" id="PAB57662.1"/>
    </source>
</evidence>
<dbReference type="SUPFAM" id="SSF103481">
    <property type="entry name" value="Multidrug resistance efflux transporter EmrE"/>
    <property type="match status" value="2"/>
</dbReference>
<name>A0A267ME37_9FIRM</name>
<proteinExistence type="inferred from homology"/>
<dbReference type="AlphaFoldDB" id="A0A267ME37"/>
<dbReference type="InterPro" id="IPR000620">
    <property type="entry name" value="EamA_dom"/>
</dbReference>
<dbReference type="PANTHER" id="PTHR32322">
    <property type="entry name" value="INNER MEMBRANE TRANSPORTER"/>
    <property type="match status" value="1"/>
</dbReference>
<feature type="transmembrane region" description="Helical" evidence="6">
    <location>
        <begin position="214"/>
        <end position="238"/>
    </location>
</feature>
<feature type="transmembrane region" description="Helical" evidence="6">
    <location>
        <begin position="142"/>
        <end position="168"/>
    </location>
</feature>
<evidence type="ECO:0000313" key="9">
    <source>
        <dbReference type="Proteomes" id="UP000216024"/>
    </source>
</evidence>
<dbReference type="PANTHER" id="PTHR32322:SF9">
    <property type="entry name" value="AMINO-ACID METABOLITE EFFLUX PUMP-RELATED"/>
    <property type="match status" value="1"/>
</dbReference>
<accession>A0A267ME37</accession>
<evidence type="ECO:0000256" key="4">
    <source>
        <dbReference type="ARBA" id="ARBA00022989"/>
    </source>
</evidence>
<evidence type="ECO:0000256" key="5">
    <source>
        <dbReference type="ARBA" id="ARBA00023136"/>
    </source>
</evidence>
<keyword evidence="9" id="KW-1185">Reference proteome</keyword>
<organism evidence="8 9">
    <name type="scientific">Anaeromicrobium sediminis</name>
    <dbReference type="NCBI Taxonomy" id="1478221"/>
    <lineage>
        <taxon>Bacteria</taxon>
        <taxon>Bacillati</taxon>
        <taxon>Bacillota</taxon>
        <taxon>Clostridia</taxon>
        <taxon>Peptostreptococcales</taxon>
        <taxon>Thermotaleaceae</taxon>
        <taxon>Anaeromicrobium</taxon>
    </lineage>
</organism>
<dbReference type="InterPro" id="IPR037185">
    <property type="entry name" value="EmrE-like"/>
</dbReference>
<feature type="domain" description="EamA" evidence="7">
    <location>
        <begin position="147"/>
        <end position="292"/>
    </location>
</feature>
<gene>
    <name evidence="8" type="ORF">CCE28_18465</name>
</gene>
<feature type="domain" description="EamA" evidence="7">
    <location>
        <begin position="6"/>
        <end position="131"/>
    </location>
</feature>
<comment type="subcellular location">
    <subcellularLocation>
        <location evidence="1">Membrane</location>
        <topology evidence="1">Multi-pass membrane protein</topology>
    </subcellularLocation>
</comment>